<reference evidence="9 10" key="1">
    <citation type="journal article" date="2015" name="Microbiome">
        <title>Genomic resolution of linkages in carbon, nitrogen, and sulfur cycling among widespread estuary sediment bacteria.</title>
        <authorList>
            <person name="Baker B.J."/>
            <person name="Lazar C.S."/>
            <person name="Teske A.P."/>
            <person name="Dick G.J."/>
        </authorList>
    </citation>
    <scope>NUCLEOTIDE SEQUENCE [LARGE SCALE GENOMIC DNA]</scope>
    <source>
        <strain evidence="9">DG_78</strain>
    </source>
</reference>
<evidence type="ECO:0000256" key="6">
    <source>
        <dbReference type="PIRNR" id="PIRNR001123"/>
    </source>
</evidence>
<gene>
    <name evidence="9" type="ORF">AMJ52_08460</name>
</gene>
<sequence length="321" mass="35156">MGYAGNVKDVVFRELRKFRLKSKIERDGSVHAVLGGAGKMSVMLACHIDEIGFMVSSIDDQGRIYFSEIGGADVRILPGQEVTILAKDPVKGYIGAKPPHLVTKKEAHKVLSIEKLFIDVGIAPATLKKIVKIGDCISFTGRYKKLQGNLRTAKSLDNRASVACAILALKKLSRLKHSATVHFIATSQEEYTGLGATIHSYKLPINCAIVVDVTFAEHPDLKDYEYLPLDKGPAIGRGATIPEKLFQLLVKIAKRTKIAYQVEALPTYTGTDADAIAFNREGIPTCVISIPLRYMHTPVEVVSLKDIEKAAQLVVNFVKEL</sequence>
<name>A0A0S7YA62_UNCT6</name>
<dbReference type="AlphaFoldDB" id="A0A0S7YA62"/>
<dbReference type="Proteomes" id="UP000051012">
    <property type="component" value="Unassembled WGS sequence"/>
</dbReference>
<evidence type="ECO:0000313" key="9">
    <source>
        <dbReference type="EMBL" id="KPJ71542.1"/>
    </source>
</evidence>
<feature type="binding site" evidence="8">
    <location>
        <position position="190"/>
    </location>
    <ligand>
        <name>Zn(2+)</name>
        <dbReference type="ChEBI" id="CHEBI:29105"/>
        <label>2</label>
    </ligand>
</feature>
<dbReference type="InterPro" id="IPR051464">
    <property type="entry name" value="Peptidase_M42_aminopept"/>
</dbReference>
<protein>
    <recommendedName>
        <fullName evidence="11">M42 family peptidase</fullName>
    </recommendedName>
</protein>
<comment type="caution">
    <text evidence="9">The sequence shown here is derived from an EMBL/GenBank/DDBJ whole genome shotgun (WGS) entry which is preliminary data.</text>
</comment>
<dbReference type="EMBL" id="LJNI01000122">
    <property type="protein sequence ID" value="KPJ71542.1"/>
    <property type="molecule type" value="Genomic_DNA"/>
</dbReference>
<feature type="binding site" evidence="8">
    <location>
        <position position="157"/>
    </location>
    <ligand>
        <name>Zn(2+)</name>
        <dbReference type="ChEBI" id="CHEBI:29105"/>
        <label>1</label>
    </ligand>
</feature>
<evidence type="ECO:0008006" key="11">
    <source>
        <dbReference type="Google" id="ProtNLM"/>
    </source>
</evidence>
<keyword evidence="2" id="KW-0031">Aminopeptidase</keyword>
<dbReference type="Pfam" id="PF05343">
    <property type="entry name" value="Peptidase_M42"/>
    <property type="match status" value="1"/>
</dbReference>
<organism evidence="9 10">
    <name type="scientific">candidate division TA06 bacterium DG_78</name>
    <dbReference type="NCBI Taxonomy" id="1703772"/>
    <lineage>
        <taxon>Bacteria</taxon>
        <taxon>Bacteria division TA06</taxon>
    </lineage>
</organism>
<accession>A0A0S7YA62</accession>
<dbReference type="GO" id="GO:0004177">
    <property type="term" value="F:aminopeptidase activity"/>
    <property type="evidence" value="ECO:0007669"/>
    <property type="project" value="UniProtKB-UniRule"/>
</dbReference>
<dbReference type="PIRSF" id="PIRSF001123">
    <property type="entry name" value="PepA_GA"/>
    <property type="match status" value="1"/>
</dbReference>
<comment type="cofactor">
    <cofactor evidence="8">
        <name>a divalent metal cation</name>
        <dbReference type="ChEBI" id="CHEBI:60240"/>
    </cofactor>
    <text evidence="8">Binds 2 divalent metal cations per subunit.</text>
</comment>
<evidence type="ECO:0000313" key="10">
    <source>
        <dbReference type="Proteomes" id="UP000051012"/>
    </source>
</evidence>
<keyword evidence="3" id="KW-0645">Protease</keyword>
<evidence type="ECO:0000256" key="3">
    <source>
        <dbReference type="ARBA" id="ARBA00022670"/>
    </source>
</evidence>
<dbReference type="SUPFAM" id="SSF101821">
    <property type="entry name" value="Aminopeptidase/glucanase lid domain"/>
    <property type="match status" value="1"/>
</dbReference>
<evidence type="ECO:0000256" key="2">
    <source>
        <dbReference type="ARBA" id="ARBA00022438"/>
    </source>
</evidence>
<dbReference type="PANTHER" id="PTHR32481:SF0">
    <property type="entry name" value="AMINOPEPTIDASE YPDE-RELATED"/>
    <property type="match status" value="1"/>
</dbReference>
<keyword evidence="4 8" id="KW-0479">Metal-binding</keyword>
<feature type="binding site" evidence="8">
    <location>
        <position position="47"/>
    </location>
    <ligand>
        <name>Zn(2+)</name>
        <dbReference type="ChEBI" id="CHEBI:29105"/>
        <label>1</label>
    </ligand>
</feature>
<evidence type="ECO:0000256" key="1">
    <source>
        <dbReference type="ARBA" id="ARBA00006272"/>
    </source>
</evidence>
<proteinExistence type="inferred from homology"/>
<feature type="binding site" evidence="8">
    <location>
        <position position="296"/>
    </location>
    <ligand>
        <name>Zn(2+)</name>
        <dbReference type="ChEBI" id="CHEBI:29105"/>
        <label>2</label>
    </ligand>
</feature>
<dbReference type="InterPro" id="IPR023367">
    <property type="entry name" value="Peptidase_M42_dom2"/>
</dbReference>
<dbReference type="PANTHER" id="PTHR32481">
    <property type="entry name" value="AMINOPEPTIDASE"/>
    <property type="match status" value="1"/>
</dbReference>
<dbReference type="InterPro" id="IPR008007">
    <property type="entry name" value="Peptidase_M42"/>
</dbReference>
<dbReference type="Gene3D" id="3.40.630.10">
    <property type="entry name" value="Zn peptidases"/>
    <property type="match status" value="1"/>
</dbReference>
<dbReference type="GO" id="GO:0006508">
    <property type="term" value="P:proteolysis"/>
    <property type="evidence" value="ECO:0007669"/>
    <property type="project" value="UniProtKB-KW"/>
</dbReference>
<evidence type="ECO:0000256" key="7">
    <source>
        <dbReference type="PIRSR" id="PIRSR001123-1"/>
    </source>
</evidence>
<dbReference type="GO" id="GO:0046872">
    <property type="term" value="F:metal ion binding"/>
    <property type="evidence" value="ECO:0007669"/>
    <property type="project" value="UniProtKB-UniRule"/>
</dbReference>
<evidence type="ECO:0000256" key="8">
    <source>
        <dbReference type="PIRSR" id="PIRSR001123-2"/>
    </source>
</evidence>
<feature type="binding site" evidence="8">
    <location>
        <position position="157"/>
    </location>
    <ligand>
        <name>Zn(2+)</name>
        <dbReference type="ChEBI" id="CHEBI:29105"/>
        <label>2</label>
    </ligand>
</feature>
<comment type="similarity">
    <text evidence="1 6">Belongs to the peptidase M42 family.</text>
</comment>
<dbReference type="Gene3D" id="2.40.30.40">
    <property type="entry name" value="Peptidase M42, domain 2"/>
    <property type="match status" value="1"/>
</dbReference>
<feature type="active site" description="Proton acceptor" evidence="7">
    <location>
        <position position="189"/>
    </location>
</feature>
<dbReference type="SUPFAM" id="SSF53187">
    <property type="entry name" value="Zn-dependent exopeptidases"/>
    <property type="match status" value="1"/>
</dbReference>
<keyword evidence="5" id="KW-0378">Hydrolase</keyword>
<evidence type="ECO:0000256" key="4">
    <source>
        <dbReference type="ARBA" id="ARBA00022723"/>
    </source>
</evidence>
<feature type="binding site" evidence="8">
    <location>
        <position position="212"/>
    </location>
    <ligand>
        <name>Zn(2+)</name>
        <dbReference type="ChEBI" id="CHEBI:29105"/>
        <label>1</label>
    </ligand>
</feature>
<evidence type="ECO:0000256" key="5">
    <source>
        <dbReference type="ARBA" id="ARBA00022801"/>
    </source>
</evidence>